<sequence length="44" mass="5057">MPEKNNNVQVVNLSASGQQKYDMDRAIGDMVVKKLKGWMGKYRQ</sequence>
<reference evidence="1" key="1">
    <citation type="submission" date="2023-07" db="EMBL/GenBank/DDBJ databases">
        <title>Sorghum-associated microbial communities from plants grown in Nebraska, USA.</title>
        <authorList>
            <person name="Schachtman D."/>
        </authorList>
    </citation>
    <scope>NUCLEOTIDE SEQUENCE</scope>
    <source>
        <strain evidence="1">3432</strain>
    </source>
</reference>
<dbReference type="Proteomes" id="UP001252613">
    <property type="component" value="Unassembled WGS sequence"/>
</dbReference>
<dbReference type="AlphaFoldDB" id="A0AAW8MAX5"/>
<evidence type="ECO:0000313" key="1">
    <source>
        <dbReference type="EMBL" id="MDR6958956.1"/>
    </source>
</evidence>
<name>A0AAW8MAX5_9PSED</name>
<gene>
    <name evidence="1" type="ORF">J2W43_002943</name>
</gene>
<organism evidence="1 2">
    <name type="scientific">Pseudomonas brassicacearum</name>
    <dbReference type="NCBI Taxonomy" id="930166"/>
    <lineage>
        <taxon>Bacteria</taxon>
        <taxon>Pseudomonadati</taxon>
        <taxon>Pseudomonadota</taxon>
        <taxon>Gammaproteobacteria</taxon>
        <taxon>Pseudomonadales</taxon>
        <taxon>Pseudomonadaceae</taxon>
        <taxon>Pseudomonas</taxon>
    </lineage>
</organism>
<dbReference type="EMBL" id="JAVDVC010000005">
    <property type="protein sequence ID" value="MDR6958956.1"/>
    <property type="molecule type" value="Genomic_DNA"/>
</dbReference>
<accession>A0AAW8MAX5</accession>
<comment type="caution">
    <text evidence="1">The sequence shown here is derived from an EMBL/GenBank/DDBJ whole genome shotgun (WGS) entry which is preliminary data.</text>
</comment>
<evidence type="ECO:0000313" key="2">
    <source>
        <dbReference type="Proteomes" id="UP001252613"/>
    </source>
</evidence>
<protein>
    <submittedName>
        <fullName evidence="1">Uncharacterized protein</fullName>
    </submittedName>
</protein>
<proteinExistence type="predicted"/>